<protein>
    <submittedName>
        <fullName evidence="4">Integrase</fullName>
    </submittedName>
</protein>
<evidence type="ECO:0000313" key="5">
    <source>
        <dbReference type="Proteomes" id="UP000536179"/>
    </source>
</evidence>
<gene>
    <name evidence="4" type="ORF">FHS27_004739</name>
</gene>
<feature type="domain" description="Tyr recombinase" evidence="3">
    <location>
        <begin position="152"/>
        <end position="327"/>
    </location>
</feature>
<dbReference type="Proteomes" id="UP000536179">
    <property type="component" value="Unassembled WGS sequence"/>
</dbReference>
<dbReference type="GO" id="GO:0003677">
    <property type="term" value="F:DNA binding"/>
    <property type="evidence" value="ECO:0007669"/>
    <property type="project" value="UniProtKB-KW"/>
</dbReference>
<organism evidence="4 5">
    <name type="scientific">Aporhodopirellula rubra</name>
    <dbReference type="NCBI Taxonomy" id="980271"/>
    <lineage>
        <taxon>Bacteria</taxon>
        <taxon>Pseudomonadati</taxon>
        <taxon>Planctomycetota</taxon>
        <taxon>Planctomycetia</taxon>
        <taxon>Pirellulales</taxon>
        <taxon>Pirellulaceae</taxon>
        <taxon>Aporhodopirellula</taxon>
    </lineage>
</organism>
<evidence type="ECO:0000256" key="2">
    <source>
        <dbReference type="ARBA" id="ARBA00023172"/>
    </source>
</evidence>
<dbReference type="InterPro" id="IPR013762">
    <property type="entry name" value="Integrase-like_cat_sf"/>
</dbReference>
<dbReference type="EMBL" id="JACHXU010000019">
    <property type="protein sequence ID" value="MBB3208905.1"/>
    <property type="molecule type" value="Genomic_DNA"/>
</dbReference>
<dbReference type="InterPro" id="IPR010998">
    <property type="entry name" value="Integrase_recombinase_N"/>
</dbReference>
<dbReference type="SUPFAM" id="SSF56349">
    <property type="entry name" value="DNA breaking-rejoining enzymes"/>
    <property type="match status" value="1"/>
</dbReference>
<keyword evidence="5" id="KW-1185">Reference proteome</keyword>
<dbReference type="GO" id="GO:0015074">
    <property type="term" value="P:DNA integration"/>
    <property type="evidence" value="ECO:0007669"/>
    <property type="project" value="InterPro"/>
</dbReference>
<dbReference type="Gene3D" id="1.10.443.10">
    <property type="entry name" value="Intergrase catalytic core"/>
    <property type="match status" value="1"/>
</dbReference>
<dbReference type="GO" id="GO:0006310">
    <property type="term" value="P:DNA recombination"/>
    <property type="evidence" value="ECO:0007669"/>
    <property type="project" value="UniProtKB-KW"/>
</dbReference>
<keyword evidence="2" id="KW-0233">DNA recombination</keyword>
<evidence type="ECO:0000259" key="3">
    <source>
        <dbReference type="PROSITE" id="PS51898"/>
    </source>
</evidence>
<proteinExistence type="predicted"/>
<dbReference type="AlphaFoldDB" id="A0A7W5E2G6"/>
<dbReference type="PANTHER" id="PTHR30349:SF94">
    <property type="entry name" value="INTEGRASE_RECOMBINASE HI_1414-RELATED"/>
    <property type="match status" value="1"/>
</dbReference>
<accession>A0A7W5E2G6</accession>
<evidence type="ECO:0000313" key="4">
    <source>
        <dbReference type="EMBL" id="MBB3208905.1"/>
    </source>
</evidence>
<keyword evidence="1" id="KW-0238">DNA-binding</keyword>
<dbReference type="InterPro" id="IPR002104">
    <property type="entry name" value="Integrase_catalytic"/>
</dbReference>
<dbReference type="Gene3D" id="1.10.150.130">
    <property type="match status" value="1"/>
</dbReference>
<reference evidence="4 5" key="1">
    <citation type="submission" date="2020-08" db="EMBL/GenBank/DDBJ databases">
        <title>Genomic Encyclopedia of Type Strains, Phase III (KMG-III): the genomes of soil and plant-associated and newly described type strains.</title>
        <authorList>
            <person name="Whitman W."/>
        </authorList>
    </citation>
    <scope>NUCLEOTIDE SEQUENCE [LARGE SCALE GENOMIC DNA]</scope>
    <source>
        <strain evidence="4 5">CECT 8075</strain>
    </source>
</reference>
<sequence>MGRKNKMWYRKDRKVWMVTINGRRHNLGSDKQLAEDEFYRLMADKDPNTSDEDLVEDVICDFILWCKENRATTTTARYKELLETFTDKYPTVTVGKMTPAYVTKWIQDSTTWNSTTKRNGMTAINRVFNWAVANRGLKRNPVSGMEKPKAQRRTKVVTDDDFEWLLEHVSPAFRDLMIVSWDCGCRPQETKRLEAKQIDFERQLALIKAEEGAKGGRTRLFYIPTERAMEIVRRLAEENPEGPIFRNRLGNPWTKDAVKCTFQRIRQKHGKDFFHYAMRHSNITKKLIAGVDSHVVAKLAGHTSTRQLDDTYSHVAQDHEFMLKQAKRGA</sequence>
<evidence type="ECO:0000256" key="1">
    <source>
        <dbReference type="ARBA" id="ARBA00023125"/>
    </source>
</evidence>
<dbReference type="PROSITE" id="PS51898">
    <property type="entry name" value="TYR_RECOMBINASE"/>
    <property type="match status" value="1"/>
</dbReference>
<dbReference type="RefSeq" id="WP_184307137.1">
    <property type="nucleotide sequence ID" value="NZ_JACHXU010000019.1"/>
</dbReference>
<dbReference type="InterPro" id="IPR011010">
    <property type="entry name" value="DNA_brk_join_enz"/>
</dbReference>
<dbReference type="PANTHER" id="PTHR30349">
    <property type="entry name" value="PHAGE INTEGRASE-RELATED"/>
    <property type="match status" value="1"/>
</dbReference>
<dbReference type="Pfam" id="PF00589">
    <property type="entry name" value="Phage_integrase"/>
    <property type="match status" value="1"/>
</dbReference>
<comment type="caution">
    <text evidence="4">The sequence shown here is derived from an EMBL/GenBank/DDBJ whole genome shotgun (WGS) entry which is preliminary data.</text>
</comment>
<name>A0A7W5E2G6_9BACT</name>
<dbReference type="InterPro" id="IPR050090">
    <property type="entry name" value="Tyrosine_recombinase_XerCD"/>
</dbReference>